<reference evidence="1 2" key="1">
    <citation type="journal article" date="2020" name="Cell">
        <title>Large-Scale Comparative Analyses of Tick Genomes Elucidate Their Genetic Diversity and Vector Capacities.</title>
        <authorList>
            <consortium name="Tick Genome and Microbiome Consortium (TIGMIC)"/>
            <person name="Jia N."/>
            <person name="Wang J."/>
            <person name="Shi W."/>
            <person name="Du L."/>
            <person name="Sun Y."/>
            <person name="Zhan W."/>
            <person name="Jiang J.F."/>
            <person name="Wang Q."/>
            <person name="Zhang B."/>
            <person name="Ji P."/>
            <person name="Bell-Sakyi L."/>
            <person name="Cui X.M."/>
            <person name="Yuan T.T."/>
            <person name="Jiang B.G."/>
            <person name="Yang W.F."/>
            <person name="Lam T.T."/>
            <person name="Chang Q.C."/>
            <person name="Ding S.J."/>
            <person name="Wang X.J."/>
            <person name="Zhu J.G."/>
            <person name="Ruan X.D."/>
            <person name="Zhao L."/>
            <person name="Wei J.T."/>
            <person name="Ye R.Z."/>
            <person name="Que T.C."/>
            <person name="Du C.H."/>
            <person name="Zhou Y.H."/>
            <person name="Cheng J.X."/>
            <person name="Dai P.F."/>
            <person name="Guo W.B."/>
            <person name="Han X.H."/>
            <person name="Huang E.J."/>
            <person name="Li L.F."/>
            <person name="Wei W."/>
            <person name="Gao Y.C."/>
            <person name="Liu J.Z."/>
            <person name="Shao H.Z."/>
            <person name="Wang X."/>
            <person name="Wang C.C."/>
            <person name="Yang T.C."/>
            <person name="Huo Q.B."/>
            <person name="Li W."/>
            <person name="Chen H.Y."/>
            <person name="Chen S.E."/>
            <person name="Zhou L.G."/>
            <person name="Ni X.B."/>
            <person name="Tian J.H."/>
            <person name="Sheng Y."/>
            <person name="Liu T."/>
            <person name="Pan Y.S."/>
            <person name="Xia L.Y."/>
            <person name="Li J."/>
            <person name="Zhao F."/>
            <person name="Cao W.C."/>
        </authorList>
    </citation>
    <scope>NUCLEOTIDE SEQUENCE [LARGE SCALE GENOMIC DNA]</scope>
    <source>
        <strain evidence="1">Iper-2018</strain>
    </source>
</reference>
<sequence>LDPWRRRRRRRRAASPCGRSQHASVSRSIAELPAFGNTRRRHCGGRLEAGLVQWLQQRPRTRAA</sequence>
<organism evidence="1 2">
    <name type="scientific">Ixodes persulcatus</name>
    <name type="common">Taiga tick</name>
    <dbReference type="NCBI Taxonomy" id="34615"/>
    <lineage>
        <taxon>Eukaryota</taxon>
        <taxon>Metazoa</taxon>
        <taxon>Ecdysozoa</taxon>
        <taxon>Arthropoda</taxon>
        <taxon>Chelicerata</taxon>
        <taxon>Arachnida</taxon>
        <taxon>Acari</taxon>
        <taxon>Parasitiformes</taxon>
        <taxon>Ixodida</taxon>
        <taxon>Ixodoidea</taxon>
        <taxon>Ixodidae</taxon>
        <taxon>Ixodinae</taxon>
        <taxon>Ixodes</taxon>
    </lineage>
</organism>
<gene>
    <name evidence="1" type="ORF">HPB47_007751</name>
</gene>
<accession>A0AC60P6L8</accession>
<name>A0AC60P6L8_IXOPE</name>
<feature type="non-terminal residue" evidence="1">
    <location>
        <position position="1"/>
    </location>
</feature>
<evidence type="ECO:0000313" key="2">
    <source>
        <dbReference type="Proteomes" id="UP000805193"/>
    </source>
</evidence>
<protein>
    <submittedName>
        <fullName evidence="1">Uncharacterized protein</fullName>
    </submittedName>
</protein>
<feature type="non-terminal residue" evidence="1">
    <location>
        <position position="64"/>
    </location>
</feature>
<dbReference type="Proteomes" id="UP000805193">
    <property type="component" value="Unassembled WGS sequence"/>
</dbReference>
<keyword evidence="2" id="KW-1185">Reference proteome</keyword>
<proteinExistence type="predicted"/>
<comment type="caution">
    <text evidence="1">The sequence shown here is derived from an EMBL/GenBank/DDBJ whole genome shotgun (WGS) entry which is preliminary data.</text>
</comment>
<evidence type="ECO:0000313" key="1">
    <source>
        <dbReference type="EMBL" id="KAG0415087.1"/>
    </source>
</evidence>
<dbReference type="EMBL" id="JABSTQ010011112">
    <property type="protein sequence ID" value="KAG0415087.1"/>
    <property type="molecule type" value="Genomic_DNA"/>
</dbReference>